<feature type="region of interest" description="Disordered" evidence="1">
    <location>
        <begin position="1"/>
        <end position="31"/>
    </location>
</feature>
<feature type="domain" description="Bacterial CdiA-CT RNAse A" evidence="2">
    <location>
        <begin position="193"/>
        <end position="298"/>
    </location>
</feature>
<dbReference type="Proteomes" id="UP000614410">
    <property type="component" value="Unassembled WGS sequence"/>
</dbReference>
<protein>
    <recommendedName>
        <fullName evidence="2">Bacterial CdiA-CT RNAse A domain-containing protein</fullName>
    </recommendedName>
</protein>
<feature type="domain" description="Bacterial CdiA-CT RNAse A" evidence="2">
    <location>
        <begin position="46"/>
        <end position="161"/>
    </location>
</feature>
<gene>
    <name evidence="3" type="ORF">JF887_07475</name>
</gene>
<comment type="caution">
    <text evidence="3">The sequence shown here is derived from an EMBL/GenBank/DDBJ whole genome shotgun (WGS) entry which is preliminary data.</text>
</comment>
<dbReference type="InterPro" id="IPR041436">
    <property type="entry name" value="RNAse_A_bac"/>
</dbReference>
<feature type="compositionally biased region" description="Basic and acidic residues" evidence="1">
    <location>
        <begin position="1"/>
        <end position="23"/>
    </location>
</feature>
<sequence length="301" mass="32625">MELEGGYERPLVRPTARRREQGVRHLGPSTPVTVEPLELYERNGDGHTVSRHCGSSPAVEADRLARHRELPATGSFTDLDTAQRAVEACVAASHDEVLGWRHGGTERLAIDHQMDEVIGGVLRRSHWAAGDALPLPASALRVVLRRNQAYLSGFAVVTAYPIRHDPPSSTLPQPPLPGDVPVWDAPGVRSGCDETTLRRRLRQDPGMGEASAFLDRTVAGTAVRRAIDAAGADVDDWLLCDHRPRLSIDTCLDAFLGVVLTRDALRARGAPVPAHSVHVVLRKSPDQPGGFHVAAAYPRLP</sequence>
<name>A0A934KLY3_9BACT</name>
<evidence type="ECO:0000313" key="4">
    <source>
        <dbReference type="Proteomes" id="UP000614410"/>
    </source>
</evidence>
<proteinExistence type="predicted"/>
<reference evidence="3 4" key="1">
    <citation type="submission" date="2020-10" db="EMBL/GenBank/DDBJ databases">
        <title>Ca. Dormibacterota MAGs.</title>
        <authorList>
            <person name="Montgomery K."/>
        </authorList>
    </citation>
    <scope>NUCLEOTIDE SEQUENCE [LARGE SCALE GENOMIC DNA]</scope>
    <source>
        <strain evidence="3">Mitchell_Peninsula_5</strain>
    </source>
</reference>
<evidence type="ECO:0000259" key="2">
    <source>
        <dbReference type="Pfam" id="PF18431"/>
    </source>
</evidence>
<accession>A0A934KLY3</accession>
<dbReference type="Pfam" id="PF18431">
    <property type="entry name" value="RNAse_A_bac"/>
    <property type="match status" value="2"/>
</dbReference>
<evidence type="ECO:0000313" key="3">
    <source>
        <dbReference type="EMBL" id="MBJ7609258.1"/>
    </source>
</evidence>
<dbReference type="AlphaFoldDB" id="A0A934KLY3"/>
<dbReference type="EMBL" id="JAEKNN010000032">
    <property type="protein sequence ID" value="MBJ7609258.1"/>
    <property type="molecule type" value="Genomic_DNA"/>
</dbReference>
<evidence type="ECO:0000256" key="1">
    <source>
        <dbReference type="SAM" id="MobiDB-lite"/>
    </source>
</evidence>
<organism evidence="3 4">
    <name type="scientific">Candidatus Amunia macphersoniae</name>
    <dbReference type="NCBI Taxonomy" id="3127014"/>
    <lineage>
        <taxon>Bacteria</taxon>
        <taxon>Bacillati</taxon>
        <taxon>Candidatus Dormiibacterota</taxon>
        <taxon>Candidatus Dormibacteria</taxon>
        <taxon>Candidatus Aeolococcales</taxon>
        <taxon>Candidatus Aeolococcaceae</taxon>
        <taxon>Candidatus Amunia</taxon>
    </lineage>
</organism>